<dbReference type="Gene3D" id="2.40.70.10">
    <property type="entry name" value="Acid Proteases"/>
    <property type="match status" value="2"/>
</dbReference>
<evidence type="ECO:0000256" key="6">
    <source>
        <dbReference type="PIRSR" id="PIRSR601461-1"/>
    </source>
</evidence>
<evidence type="ECO:0000256" key="4">
    <source>
        <dbReference type="ARBA" id="ARBA00022750"/>
    </source>
</evidence>
<keyword evidence="7" id="KW-1015">Disulfide bond</keyword>
<evidence type="ECO:0000313" key="10">
    <source>
        <dbReference type="EMBL" id="KAK4131595.1"/>
    </source>
</evidence>
<protein>
    <submittedName>
        <fullName evidence="10">Acid protease</fullName>
    </submittedName>
</protein>
<keyword evidence="11" id="KW-1185">Reference proteome</keyword>
<dbReference type="GO" id="GO:0006508">
    <property type="term" value="P:proteolysis"/>
    <property type="evidence" value="ECO:0007669"/>
    <property type="project" value="UniProtKB-KW"/>
</dbReference>
<sequence length="473" mass="49616">MAFFLRHVAAQDLPPHDDECVHLPIVHSTNINYFSTKRGVQLQLANRSDVAYYAQLSIGTPPQPVFVQLDTGSFELWVNPDCTTVSGADAVFCERVGQYDATKSSTANSLGTTRTLKYGIGKANISYVTDTISLAGSTTSLQGVQFGMATSTEDASSGILGIGYGNGIATRYLNFLDQLRAQNATRVKAFTLALGSKESQEGVIVFGGIDTSKFGGRLAKLPIIPAEQSPDRVPRFWVNMESVSLTPPSGGNRVYQGGNMPVFLDSGSTMTLLPPNLTRAIASDFGGQAPDTNGFIRIDCGLTALNGTLNFAFDGVIIKVPYKELIREVTSNPPACFLGITPSERFALLGDTFLRSAYAVFDLETDSIWMTQAANCGSNPAALNSVQDLSAATGACGLESPRVNSTSSSLAPSVGNGSSDDNDVSTSAGSPVSGTGSQGRPPPTSLASKCTWSITGIVGGLGAAVALHLFMSS</sequence>
<feature type="active site" evidence="6">
    <location>
        <position position="70"/>
    </location>
</feature>
<dbReference type="InterPro" id="IPR001461">
    <property type="entry name" value="Aspartic_peptidase_A1"/>
</dbReference>
<evidence type="ECO:0000256" key="1">
    <source>
        <dbReference type="ARBA" id="ARBA00007447"/>
    </source>
</evidence>
<dbReference type="Pfam" id="PF00026">
    <property type="entry name" value="Asp"/>
    <property type="match status" value="1"/>
</dbReference>
<accession>A0AAN6UER5</accession>
<comment type="caution">
    <text evidence="10">The sequence shown here is derived from an EMBL/GenBank/DDBJ whole genome shotgun (WGS) entry which is preliminary data.</text>
</comment>
<reference evidence="10" key="2">
    <citation type="submission" date="2023-05" db="EMBL/GenBank/DDBJ databases">
        <authorList>
            <consortium name="Lawrence Berkeley National Laboratory"/>
            <person name="Steindorff A."/>
            <person name="Hensen N."/>
            <person name="Bonometti L."/>
            <person name="Westerberg I."/>
            <person name="Brannstrom I.O."/>
            <person name="Guillou S."/>
            <person name="Cros-Aarteil S."/>
            <person name="Calhoun S."/>
            <person name="Haridas S."/>
            <person name="Kuo A."/>
            <person name="Mondo S."/>
            <person name="Pangilinan J."/>
            <person name="Riley R."/>
            <person name="Labutti K."/>
            <person name="Andreopoulos B."/>
            <person name="Lipzen A."/>
            <person name="Chen C."/>
            <person name="Yanf M."/>
            <person name="Daum C."/>
            <person name="Ng V."/>
            <person name="Clum A."/>
            <person name="Ohm R."/>
            <person name="Martin F."/>
            <person name="Silar P."/>
            <person name="Natvig D."/>
            <person name="Lalanne C."/>
            <person name="Gautier V."/>
            <person name="Ament-Velasquez S.L."/>
            <person name="Kruys A."/>
            <person name="Hutchinson M.I."/>
            <person name="Powell A.J."/>
            <person name="Barry K."/>
            <person name="Miller A.N."/>
            <person name="Grigoriev I.V."/>
            <person name="Debuchy R."/>
            <person name="Gladieux P."/>
            <person name="Thoren M.H."/>
            <person name="Johannesson H."/>
        </authorList>
    </citation>
    <scope>NUCLEOTIDE SEQUENCE</scope>
    <source>
        <strain evidence="10">CBS 123565</strain>
    </source>
</reference>
<dbReference type="PRINTS" id="PR00792">
    <property type="entry name" value="PEPSIN"/>
</dbReference>
<evidence type="ECO:0000256" key="3">
    <source>
        <dbReference type="ARBA" id="ARBA00022729"/>
    </source>
</evidence>
<dbReference type="InterPro" id="IPR021109">
    <property type="entry name" value="Peptidase_aspartic_dom_sf"/>
</dbReference>
<dbReference type="InterPro" id="IPR033876">
    <property type="entry name" value="SAP-like"/>
</dbReference>
<feature type="active site" evidence="6">
    <location>
        <position position="265"/>
    </location>
</feature>
<gene>
    <name evidence="10" type="ORF">BT67DRAFT_387544</name>
</gene>
<keyword evidence="4" id="KW-0064">Aspartyl protease</keyword>
<feature type="domain" description="Peptidase A1" evidence="9">
    <location>
        <begin position="52"/>
        <end position="371"/>
    </location>
</feature>
<dbReference type="PANTHER" id="PTHR47966:SF65">
    <property type="entry name" value="ASPARTIC-TYPE ENDOPEPTIDASE"/>
    <property type="match status" value="1"/>
</dbReference>
<keyword evidence="3" id="KW-0732">Signal</keyword>
<feature type="region of interest" description="Disordered" evidence="8">
    <location>
        <begin position="401"/>
        <end position="445"/>
    </location>
</feature>
<keyword evidence="5" id="KW-0378">Hydrolase</keyword>
<proteinExistence type="inferred from homology"/>
<evidence type="ECO:0000256" key="5">
    <source>
        <dbReference type="ARBA" id="ARBA00022801"/>
    </source>
</evidence>
<dbReference type="EMBL" id="MU853423">
    <property type="protein sequence ID" value="KAK4131595.1"/>
    <property type="molecule type" value="Genomic_DNA"/>
</dbReference>
<dbReference type="Proteomes" id="UP001304895">
    <property type="component" value="Unassembled WGS sequence"/>
</dbReference>
<evidence type="ECO:0000313" key="11">
    <source>
        <dbReference type="Proteomes" id="UP001304895"/>
    </source>
</evidence>
<evidence type="ECO:0000256" key="8">
    <source>
        <dbReference type="SAM" id="MobiDB-lite"/>
    </source>
</evidence>
<dbReference type="PANTHER" id="PTHR47966">
    <property type="entry name" value="BETA-SITE APP-CLEAVING ENZYME, ISOFORM A-RELATED"/>
    <property type="match status" value="1"/>
</dbReference>
<evidence type="ECO:0000256" key="7">
    <source>
        <dbReference type="PIRSR" id="PIRSR601461-2"/>
    </source>
</evidence>
<dbReference type="PROSITE" id="PS51767">
    <property type="entry name" value="PEPTIDASE_A1"/>
    <property type="match status" value="1"/>
</dbReference>
<feature type="compositionally biased region" description="Polar residues" evidence="8">
    <location>
        <begin position="402"/>
        <end position="435"/>
    </location>
</feature>
<feature type="disulfide bond" evidence="7">
    <location>
        <begin position="300"/>
        <end position="336"/>
    </location>
</feature>
<evidence type="ECO:0000259" key="9">
    <source>
        <dbReference type="PROSITE" id="PS51767"/>
    </source>
</evidence>
<evidence type="ECO:0000256" key="2">
    <source>
        <dbReference type="ARBA" id="ARBA00022670"/>
    </source>
</evidence>
<dbReference type="SUPFAM" id="SSF50630">
    <property type="entry name" value="Acid proteases"/>
    <property type="match status" value="1"/>
</dbReference>
<dbReference type="InterPro" id="IPR033121">
    <property type="entry name" value="PEPTIDASE_A1"/>
</dbReference>
<dbReference type="AlphaFoldDB" id="A0AAN6UER5"/>
<keyword evidence="2 10" id="KW-0645">Protease</keyword>
<organism evidence="10 11">
    <name type="scientific">Trichocladium antarcticum</name>
    <dbReference type="NCBI Taxonomy" id="1450529"/>
    <lineage>
        <taxon>Eukaryota</taxon>
        <taxon>Fungi</taxon>
        <taxon>Dikarya</taxon>
        <taxon>Ascomycota</taxon>
        <taxon>Pezizomycotina</taxon>
        <taxon>Sordariomycetes</taxon>
        <taxon>Sordariomycetidae</taxon>
        <taxon>Sordariales</taxon>
        <taxon>Chaetomiaceae</taxon>
        <taxon>Trichocladium</taxon>
    </lineage>
</organism>
<reference evidence="10" key="1">
    <citation type="journal article" date="2023" name="Mol. Phylogenet. Evol.">
        <title>Genome-scale phylogeny and comparative genomics of the fungal order Sordariales.</title>
        <authorList>
            <person name="Hensen N."/>
            <person name="Bonometti L."/>
            <person name="Westerberg I."/>
            <person name="Brannstrom I.O."/>
            <person name="Guillou S."/>
            <person name="Cros-Aarteil S."/>
            <person name="Calhoun S."/>
            <person name="Haridas S."/>
            <person name="Kuo A."/>
            <person name="Mondo S."/>
            <person name="Pangilinan J."/>
            <person name="Riley R."/>
            <person name="LaButti K."/>
            <person name="Andreopoulos B."/>
            <person name="Lipzen A."/>
            <person name="Chen C."/>
            <person name="Yan M."/>
            <person name="Daum C."/>
            <person name="Ng V."/>
            <person name="Clum A."/>
            <person name="Steindorff A."/>
            <person name="Ohm R.A."/>
            <person name="Martin F."/>
            <person name="Silar P."/>
            <person name="Natvig D.O."/>
            <person name="Lalanne C."/>
            <person name="Gautier V."/>
            <person name="Ament-Velasquez S.L."/>
            <person name="Kruys A."/>
            <person name="Hutchinson M.I."/>
            <person name="Powell A.J."/>
            <person name="Barry K."/>
            <person name="Miller A.N."/>
            <person name="Grigoriev I.V."/>
            <person name="Debuchy R."/>
            <person name="Gladieux P."/>
            <person name="Hiltunen Thoren M."/>
            <person name="Johannesson H."/>
        </authorList>
    </citation>
    <scope>NUCLEOTIDE SEQUENCE</scope>
    <source>
        <strain evidence="10">CBS 123565</strain>
    </source>
</reference>
<comment type="similarity">
    <text evidence="1">Belongs to the peptidase A1 family.</text>
</comment>
<name>A0AAN6UER5_9PEZI</name>
<dbReference type="GO" id="GO:0004190">
    <property type="term" value="F:aspartic-type endopeptidase activity"/>
    <property type="evidence" value="ECO:0007669"/>
    <property type="project" value="UniProtKB-KW"/>
</dbReference>
<dbReference type="CDD" id="cd05474">
    <property type="entry name" value="SAP_like"/>
    <property type="match status" value="1"/>
</dbReference>